<dbReference type="PROSITE" id="PS51898">
    <property type="entry name" value="TYR_RECOMBINASE"/>
    <property type="match status" value="1"/>
</dbReference>
<keyword evidence="4" id="KW-0233">DNA recombination</keyword>
<accession>D4IK47</accession>
<sequence>MSATIEVVCYKSKVLANNESPLMLRITKDRKLKYSSIGVSVNPALWDFEKNRPRRNCPNRLHIERLIADKIDAYRAKMIELQAEKKEFTATSLHERVADKTTKRTVGEVFQSQIENLKQTGRTGYALSHREVYNSLLKFNGHLNIYFSDIDTVWLKRYETWLRGQGFSENTIGRRFRTLRAVYNVAIEEKCVKAEYYPFKSYKVSKLHQATAKRAISKADIMRIIEYRCDDFYKQFAVDLFAFGYFMGGINFVDIAYLKMDNIVDGRLIYTRRKTHKLIRLPLQPKAQEIIERYQQDGALFLFPILSAFHKTEQQQRNRVHKVISKVNERLKEVGKELEIPIDLTTYVSRHSFATVLKREGVSTSIICESLGHSSEKVTQIYLDSFENSQIDAAMQHLL</sequence>
<dbReference type="STRING" id="717959.AL1_07340"/>
<dbReference type="PANTHER" id="PTHR30349:SF64">
    <property type="entry name" value="PROPHAGE INTEGRASE INTD-RELATED"/>
    <property type="match status" value="1"/>
</dbReference>
<evidence type="ECO:0000313" key="9">
    <source>
        <dbReference type="Proteomes" id="UP000008794"/>
    </source>
</evidence>
<dbReference type="InterPro" id="IPR002104">
    <property type="entry name" value="Integrase_catalytic"/>
</dbReference>
<dbReference type="EMBL" id="FP929032">
    <property type="protein sequence ID" value="CBK63309.1"/>
    <property type="molecule type" value="Genomic_DNA"/>
</dbReference>
<dbReference type="RefSeq" id="WP_015546244.1">
    <property type="nucleotide sequence ID" value="NC_021030.1"/>
</dbReference>
<evidence type="ECO:0000259" key="7">
    <source>
        <dbReference type="PROSITE" id="PS51900"/>
    </source>
</evidence>
<dbReference type="InterPro" id="IPR025269">
    <property type="entry name" value="SAM-like_dom"/>
</dbReference>
<dbReference type="PATRIC" id="fig|717959.3.peg.2296"/>
<dbReference type="HOGENOM" id="CLU_033139_0_1_10"/>
<dbReference type="Pfam" id="PF17293">
    <property type="entry name" value="Arm-DNA-bind_5"/>
    <property type="match status" value="1"/>
</dbReference>
<dbReference type="Proteomes" id="UP000008794">
    <property type="component" value="Chromosome"/>
</dbReference>
<dbReference type="InterPro" id="IPR010998">
    <property type="entry name" value="Integrase_recombinase_N"/>
</dbReference>
<feature type="domain" description="Core-binding (CB)" evidence="7">
    <location>
        <begin position="101"/>
        <end position="187"/>
    </location>
</feature>
<feature type="domain" description="Tyr recombinase" evidence="6">
    <location>
        <begin position="211"/>
        <end position="395"/>
    </location>
</feature>
<comment type="similarity">
    <text evidence="1">Belongs to the 'phage' integrase family.</text>
</comment>
<dbReference type="InterPro" id="IPR011010">
    <property type="entry name" value="DNA_brk_join_enz"/>
</dbReference>
<gene>
    <name evidence="8" type="ORF">AL1_07340</name>
</gene>
<evidence type="ECO:0000313" key="8">
    <source>
        <dbReference type="EMBL" id="CBK63309.1"/>
    </source>
</evidence>
<organism evidence="8 9">
    <name type="scientific">Alistipes shahii WAL 8301</name>
    <dbReference type="NCBI Taxonomy" id="717959"/>
    <lineage>
        <taxon>Bacteria</taxon>
        <taxon>Pseudomonadati</taxon>
        <taxon>Bacteroidota</taxon>
        <taxon>Bacteroidia</taxon>
        <taxon>Bacteroidales</taxon>
        <taxon>Rikenellaceae</taxon>
        <taxon>Alistipes</taxon>
    </lineage>
</organism>
<keyword evidence="3 5" id="KW-0238">DNA-binding</keyword>
<dbReference type="InterPro" id="IPR050090">
    <property type="entry name" value="Tyrosine_recombinase_XerCD"/>
</dbReference>
<dbReference type="Gene3D" id="1.10.150.130">
    <property type="match status" value="1"/>
</dbReference>
<keyword evidence="9" id="KW-1185">Reference proteome</keyword>
<dbReference type="InterPro" id="IPR013762">
    <property type="entry name" value="Integrase-like_cat_sf"/>
</dbReference>
<dbReference type="PANTHER" id="PTHR30349">
    <property type="entry name" value="PHAGE INTEGRASE-RELATED"/>
    <property type="match status" value="1"/>
</dbReference>
<dbReference type="GeneID" id="92757876"/>
<dbReference type="InterPro" id="IPR035386">
    <property type="entry name" value="Arm-DNA-bind_5"/>
</dbReference>
<dbReference type="GO" id="GO:0003677">
    <property type="term" value="F:DNA binding"/>
    <property type="evidence" value="ECO:0007669"/>
    <property type="project" value="UniProtKB-UniRule"/>
</dbReference>
<dbReference type="Gene3D" id="1.10.443.10">
    <property type="entry name" value="Intergrase catalytic core"/>
    <property type="match status" value="1"/>
</dbReference>
<name>D4IK47_9BACT</name>
<evidence type="ECO:0000256" key="4">
    <source>
        <dbReference type="ARBA" id="ARBA00023172"/>
    </source>
</evidence>
<dbReference type="OrthoDB" id="1094492at2"/>
<dbReference type="GO" id="GO:0015074">
    <property type="term" value="P:DNA integration"/>
    <property type="evidence" value="ECO:0007669"/>
    <property type="project" value="UniProtKB-KW"/>
</dbReference>
<dbReference type="InterPro" id="IPR044068">
    <property type="entry name" value="CB"/>
</dbReference>
<dbReference type="Pfam" id="PF13102">
    <property type="entry name" value="Phage_int_SAM_5"/>
    <property type="match status" value="1"/>
</dbReference>
<dbReference type="SUPFAM" id="SSF56349">
    <property type="entry name" value="DNA breaking-rejoining enzymes"/>
    <property type="match status" value="1"/>
</dbReference>
<reference evidence="8 9" key="2">
    <citation type="submission" date="2010-03" db="EMBL/GenBank/DDBJ databases">
        <authorList>
            <person name="Pajon A."/>
        </authorList>
    </citation>
    <scope>NUCLEOTIDE SEQUENCE [LARGE SCALE GENOMIC DNA]</scope>
    <source>
        <strain evidence="8 9">WAL 8301</strain>
    </source>
</reference>
<evidence type="ECO:0000259" key="6">
    <source>
        <dbReference type="PROSITE" id="PS51898"/>
    </source>
</evidence>
<evidence type="ECO:0000256" key="2">
    <source>
        <dbReference type="ARBA" id="ARBA00022908"/>
    </source>
</evidence>
<dbReference type="AlphaFoldDB" id="D4IK47"/>
<evidence type="ECO:0000256" key="3">
    <source>
        <dbReference type="ARBA" id="ARBA00023125"/>
    </source>
</evidence>
<protein>
    <submittedName>
        <fullName evidence="8">Site-specific recombinase XerD</fullName>
    </submittedName>
</protein>
<dbReference type="PROSITE" id="PS51900">
    <property type="entry name" value="CB"/>
    <property type="match status" value="1"/>
</dbReference>
<dbReference type="GO" id="GO:0006310">
    <property type="term" value="P:DNA recombination"/>
    <property type="evidence" value="ECO:0007669"/>
    <property type="project" value="UniProtKB-KW"/>
</dbReference>
<dbReference type="BioCyc" id="ASHA717959:AL1_RS03465-MONOMER"/>
<reference evidence="8 9" key="1">
    <citation type="submission" date="2010-03" db="EMBL/GenBank/DDBJ databases">
        <title>The genome sequence of Alistipes shahii WAL 8301.</title>
        <authorList>
            <consortium name="metaHIT consortium -- http://www.metahit.eu/"/>
            <person name="Pajon A."/>
            <person name="Turner K."/>
            <person name="Parkhill J."/>
        </authorList>
    </citation>
    <scope>NUCLEOTIDE SEQUENCE [LARGE SCALE GENOMIC DNA]</scope>
    <source>
        <strain evidence="8 9">WAL 8301</strain>
    </source>
</reference>
<dbReference type="CDD" id="cd01185">
    <property type="entry name" value="INTN1_C_like"/>
    <property type="match status" value="1"/>
</dbReference>
<evidence type="ECO:0000256" key="1">
    <source>
        <dbReference type="ARBA" id="ARBA00008857"/>
    </source>
</evidence>
<proteinExistence type="inferred from homology"/>
<dbReference type="KEGG" id="ash:AL1_07340"/>
<keyword evidence="2" id="KW-0229">DNA integration</keyword>
<evidence type="ECO:0000256" key="5">
    <source>
        <dbReference type="PROSITE-ProRule" id="PRU01248"/>
    </source>
</evidence>
<dbReference type="Pfam" id="PF00589">
    <property type="entry name" value="Phage_integrase"/>
    <property type="match status" value="1"/>
</dbReference>